<dbReference type="STRING" id="653667.S9VYV3"/>
<dbReference type="InterPro" id="IPR015942">
    <property type="entry name" value="Asp/Glu/hydantoin_racemase"/>
</dbReference>
<evidence type="ECO:0000313" key="2">
    <source>
        <dbReference type="EMBL" id="EPY51389.1"/>
    </source>
</evidence>
<dbReference type="eggNOG" id="KOG0806">
    <property type="taxonomic scope" value="Eukaryota"/>
</dbReference>
<name>S9VYV3_SCHCR</name>
<dbReference type="InterPro" id="IPR053714">
    <property type="entry name" value="Iso_Racemase_Enz_sf"/>
</dbReference>
<dbReference type="PANTHER" id="PTHR28047">
    <property type="entry name" value="PROTEIN DCG1"/>
    <property type="match status" value="1"/>
</dbReference>
<sequence length="237" mass="25160">MVRILIINPNSTGEMTNNVKKVLASCTPPNVELHFLTCPPEGPAAIESMYDGIISTSVVMKYLKCHPPQCDAFLIACYSDHPLVSALREAYRKPCLGIMQASIFMALSVGRKVAIVTTTNRYGPLLTAGVRAMGISDSVFGGVVSTGLTPLELESKPHTEVDALVQQSSRKATQEMGADVICLGCAGMAHMLDVVQQAVGPDIPVVEGAKAGVGMLTCLVQMNLFTSKAGAYQAIQF</sequence>
<comment type="similarity">
    <text evidence="1">Belongs to the HyuE racemase family.</text>
</comment>
<dbReference type="EMBL" id="KE546991">
    <property type="protein sequence ID" value="EPY51389.1"/>
    <property type="molecule type" value="Genomic_DNA"/>
</dbReference>
<dbReference type="OMA" id="FEHHCAA"/>
<dbReference type="HOGENOM" id="CLU_053002_1_0_1"/>
<accession>S9VYV3</accession>
<dbReference type="GO" id="GO:0047661">
    <property type="term" value="F:amino-acid racemase activity"/>
    <property type="evidence" value="ECO:0007669"/>
    <property type="project" value="InterPro"/>
</dbReference>
<proteinExistence type="inferred from homology"/>
<dbReference type="InterPro" id="IPR052186">
    <property type="entry name" value="Hydantoin_racemase-like"/>
</dbReference>
<dbReference type="RefSeq" id="XP_013023957.1">
    <property type="nucleotide sequence ID" value="XM_013168503.1"/>
</dbReference>
<evidence type="ECO:0000313" key="3">
    <source>
        <dbReference type="Proteomes" id="UP000015464"/>
    </source>
</evidence>
<dbReference type="PANTHER" id="PTHR28047:SF6">
    <property type="entry name" value="CN HYDROLASE DOMAIN-CONTAINING PROTEIN"/>
    <property type="match status" value="1"/>
</dbReference>
<dbReference type="Proteomes" id="UP000015464">
    <property type="component" value="Unassembled WGS sequence"/>
</dbReference>
<gene>
    <name evidence="2" type="ORF">SPOG_02561</name>
</gene>
<dbReference type="FunFam" id="3.40.50.12500:FF:000001">
    <property type="entry name" value="Putative hydantoin racemase"/>
    <property type="match status" value="1"/>
</dbReference>
<dbReference type="Pfam" id="PF01177">
    <property type="entry name" value="Asp_Glu_race"/>
    <property type="match status" value="1"/>
</dbReference>
<organism evidence="2 3">
    <name type="scientific">Schizosaccharomyces cryophilus (strain OY26 / ATCC MYA-4695 / CBS 11777 / NBRC 106824 / NRRL Y48691)</name>
    <name type="common">Fission yeast</name>
    <dbReference type="NCBI Taxonomy" id="653667"/>
    <lineage>
        <taxon>Eukaryota</taxon>
        <taxon>Fungi</taxon>
        <taxon>Dikarya</taxon>
        <taxon>Ascomycota</taxon>
        <taxon>Taphrinomycotina</taxon>
        <taxon>Schizosaccharomycetes</taxon>
        <taxon>Schizosaccharomycetales</taxon>
        <taxon>Schizosaccharomycetaceae</taxon>
        <taxon>Schizosaccharomyces</taxon>
    </lineage>
</organism>
<dbReference type="GeneID" id="25036884"/>
<dbReference type="Gene3D" id="3.40.50.12500">
    <property type="match status" value="1"/>
</dbReference>
<keyword evidence="3" id="KW-1185">Reference proteome</keyword>
<dbReference type="OrthoDB" id="412018at2759"/>
<reference evidence="2 3" key="1">
    <citation type="journal article" date="2011" name="Science">
        <title>Comparative functional genomics of the fission yeasts.</title>
        <authorList>
            <person name="Rhind N."/>
            <person name="Chen Z."/>
            <person name="Yassour M."/>
            <person name="Thompson D.A."/>
            <person name="Haas B.J."/>
            <person name="Habib N."/>
            <person name="Wapinski I."/>
            <person name="Roy S."/>
            <person name="Lin M.F."/>
            <person name="Heiman D.I."/>
            <person name="Young S.K."/>
            <person name="Furuya K."/>
            <person name="Guo Y."/>
            <person name="Pidoux A."/>
            <person name="Chen H.M."/>
            <person name="Robbertse B."/>
            <person name="Goldberg J.M."/>
            <person name="Aoki K."/>
            <person name="Bayne E.H."/>
            <person name="Berlin A.M."/>
            <person name="Desjardins C.A."/>
            <person name="Dobbs E."/>
            <person name="Dukaj L."/>
            <person name="Fan L."/>
            <person name="FitzGerald M.G."/>
            <person name="French C."/>
            <person name="Gujja S."/>
            <person name="Hansen K."/>
            <person name="Keifenheim D."/>
            <person name="Levin J.Z."/>
            <person name="Mosher R.A."/>
            <person name="Mueller C.A."/>
            <person name="Pfiffner J."/>
            <person name="Priest M."/>
            <person name="Russ C."/>
            <person name="Smialowska A."/>
            <person name="Swoboda P."/>
            <person name="Sykes S.M."/>
            <person name="Vaughn M."/>
            <person name="Vengrova S."/>
            <person name="Yoder R."/>
            <person name="Zeng Q."/>
            <person name="Allshire R."/>
            <person name="Baulcombe D."/>
            <person name="Birren B.W."/>
            <person name="Brown W."/>
            <person name="Ekwall K."/>
            <person name="Kellis M."/>
            <person name="Leatherwood J."/>
            <person name="Levin H."/>
            <person name="Margalit H."/>
            <person name="Martienssen R."/>
            <person name="Nieduszynski C.A."/>
            <person name="Spatafora J.W."/>
            <person name="Friedman N."/>
            <person name="Dalgaard J.Z."/>
            <person name="Baumann P."/>
            <person name="Niki H."/>
            <person name="Regev A."/>
            <person name="Nusbaum C."/>
        </authorList>
    </citation>
    <scope>NUCLEOTIDE SEQUENCE [LARGE SCALE GENOMIC DNA]</scope>
    <source>
        <strain evidence="3">OY26 / ATCC MYA-4695 / CBS 11777 / NBRC 106824 / NRRL Y48691</strain>
    </source>
</reference>
<protein>
    <submittedName>
        <fullName evidence="2">Hydantoin racemase family protein</fullName>
    </submittedName>
</protein>
<evidence type="ECO:0000256" key="1">
    <source>
        <dbReference type="ARBA" id="ARBA00038414"/>
    </source>
</evidence>
<dbReference type="AlphaFoldDB" id="S9VYV3"/>